<keyword evidence="2" id="KW-1064">Adaptive immunity</keyword>
<organism evidence="5 6">
    <name type="scientific">Fukomys damarensis</name>
    <name type="common">Damaraland mole rat</name>
    <name type="synonym">Cryptomys damarensis</name>
    <dbReference type="NCBI Taxonomy" id="885580"/>
    <lineage>
        <taxon>Eukaryota</taxon>
        <taxon>Metazoa</taxon>
        <taxon>Chordata</taxon>
        <taxon>Craniata</taxon>
        <taxon>Vertebrata</taxon>
        <taxon>Euteleostomi</taxon>
        <taxon>Mammalia</taxon>
        <taxon>Eutheria</taxon>
        <taxon>Euarchontoglires</taxon>
        <taxon>Glires</taxon>
        <taxon>Rodentia</taxon>
        <taxon>Hystricomorpha</taxon>
        <taxon>Bathyergidae</taxon>
        <taxon>Fukomys</taxon>
    </lineage>
</organism>
<evidence type="ECO:0000256" key="1">
    <source>
        <dbReference type="ARBA" id="ARBA00022859"/>
    </source>
</evidence>
<protein>
    <submittedName>
        <fullName evidence="5">Ig heavy chain V-III region HIL</fullName>
    </submittedName>
</protein>
<dbReference type="Gene3D" id="2.60.40.10">
    <property type="entry name" value="Immunoglobulins"/>
    <property type="match status" value="1"/>
</dbReference>
<feature type="non-terminal residue" evidence="5">
    <location>
        <position position="1"/>
    </location>
</feature>
<dbReference type="InterPro" id="IPR036179">
    <property type="entry name" value="Ig-like_dom_sf"/>
</dbReference>
<dbReference type="Pfam" id="PF07686">
    <property type="entry name" value="V-set"/>
    <property type="match status" value="1"/>
</dbReference>
<proteinExistence type="predicted"/>
<keyword evidence="6" id="KW-1185">Reference proteome</keyword>
<accession>A0A091DQ80</accession>
<dbReference type="SMART" id="SM00406">
    <property type="entry name" value="IGv"/>
    <property type="match status" value="1"/>
</dbReference>
<keyword evidence="1" id="KW-0391">Immunity</keyword>
<keyword evidence="3" id="KW-1280">Immunoglobulin</keyword>
<feature type="domain" description="Ig-like" evidence="4">
    <location>
        <begin position="1"/>
        <end position="83"/>
    </location>
</feature>
<dbReference type="EMBL" id="KN121999">
    <property type="protein sequence ID" value="KFO34284.1"/>
    <property type="molecule type" value="Genomic_DNA"/>
</dbReference>
<sequence length="106" mass="12010">GVPLKLSCEALGFTFSSHGMHWIRQASGKGLEWASCISSGSSYIYYPDFVKGRFTISRENGKNTLYLEMSSLRTEDTAVYYCTRDIERGHQCAPRHEPPRRDALDT</sequence>
<dbReference type="Proteomes" id="UP000028990">
    <property type="component" value="Unassembled WGS sequence"/>
</dbReference>
<evidence type="ECO:0000256" key="3">
    <source>
        <dbReference type="ARBA" id="ARBA00043265"/>
    </source>
</evidence>
<dbReference type="InterPro" id="IPR013106">
    <property type="entry name" value="Ig_V-set"/>
</dbReference>
<dbReference type="InterPro" id="IPR050199">
    <property type="entry name" value="IgHV"/>
</dbReference>
<evidence type="ECO:0000313" key="6">
    <source>
        <dbReference type="Proteomes" id="UP000028990"/>
    </source>
</evidence>
<reference evidence="5 6" key="1">
    <citation type="submission" date="2013-11" db="EMBL/GenBank/DDBJ databases">
        <title>The Damaraland mole rat (Fukomys damarensis) genome and evolution of African mole rats.</title>
        <authorList>
            <person name="Gladyshev V.N."/>
            <person name="Fang X."/>
        </authorList>
    </citation>
    <scope>NUCLEOTIDE SEQUENCE [LARGE SCALE GENOMIC DNA]</scope>
    <source>
        <tissue evidence="5">Liver</tissue>
    </source>
</reference>
<dbReference type="PANTHER" id="PTHR23266">
    <property type="entry name" value="IMMUNOGLOBULIN HEAVY CHAIN"/>
    <property type="match status" value="1"/>
</dbReference>
<dbReference type="InterPro" id="IPR007110">
    <property type="entry name" value="Ig-like_dom"/>
</dbReference>
<evidence type="ECO:0000259" key="4">
    <source>
        <dbReference type="PROSITE" id="PS50835"/>
    </source>
</evidence>
<gene>
    <name evidence="5" type="ORF">H920_04298</name>
</gene>
<dbReference type="SUPFAM" id="SSF48726">
    <property type="entry name" value="Immunoglobulin"/>
    <property type="match status" value="1"/>
</dbReference>
<dbReference type="GO" id="GO:0005576">
    <property type="term" value="C:extracellular region"/>
    <property type="evidence" value="ECO:0007669"/>
    <property type="project" value="UniProtKB-ARBA"/>
</dbReference>
<dbReference type="PROSITE" id="PS50835">
    <property type="entry name" value="IG_LIKE"/>
    <property type="match status" value="1"/>
</dbReference>
<dbReference type="GO" id="GO:0002250">
    <property type="term" value="P:adaptive immune response"/>
    <property type="evidence" value="ECO:0007669"/>
    <property type="project" value="UniProtKB-KW"/>
</dbReference>
<evidence type="ECO:0000256" key="2">
    <source>
        <dbReference type="ARBA" id="ARBA00023130"/>
    </source>
</evidence>
<dbReference type="GO" id="GO:0019814">
    <property type="term" value="C:immunoglobulin complex"/>
    <property type="evidence" value="ECO:0007669"/>
    <property type="project" value="UniProtKB-KW"/>
</dbReference>
<name>A0A091DQ80_FUKDA</name>
<dbReference type="InterPro" id="IPR013783">
    <property type="entry name" value="Ig-like_fold"/>
</dbReference>
<evidence type="ECO:0000313" key="5">
    <source>
        <dbReference type="EMBL" id="KFO34284.1"/>
    </source>
</evidence>
<dbReference type="AlphaFoldDB" id="A0A091DQ80"/>